<dbReference type="InterPro" id="IPR007651">
    <property type="entry name" value="Lipin_N"/>
</dbReference>
<evidence type="ECO:0000313" key="6">
    <source>
        <dbReference type="Proteomes" id="UP000031516"/>
    </source>
</evidence>
<feature type="region of interest" description="Disordered" evidence="3">
    <location>
        <begin position="600"/>
        <end position="646"/>
    </location>
</feature>
<feature type="region of interest" description="Disordered" evidence="3">
    <location>
        <begin position="575"/>
        <end position="594"/>
    </location>
</feature>
<reference evidence="5 6" key="1">
    <citation type="submission" date="2014-03" db="EMBL/GenBank/DDBJ databases">
        <title>The genome of Kluyveromyces dobzhanskii.</title>
        <authorList>
            <person name="Nystedt B."/>
            <person name="Astrom S."/>
        </authorList>
    </citation>
    <scope>NUCLEOTIDE SEQUENCE [LARGE SCALE GENOMIC DNA]</scope>
    <source>
        <strain evidence="5 6">CBS 2104</strain>
    </source>
</reference>
<feature type="region of interest" description="Disordered" evidence="3">
    <location>
        <begin position="103"/>
        <end position="142"/>
    </location>
</feature>
<dbReference type="AlphaFoldDB" id="A0A0A8L657"/>
<feature type="compositionally biased region" description="Polar residues" evidence="3">
    <location>
        <begin position="238"/>
        <end position="262"/>
    </location>
</feature>
<dbReference type="GO" id="GO:0005634">
    <property type="term" value="C:nucleus"/>
    <property type="evidence" value="ECO:0007669"/>
    <property type="project" value="TreeGrafter"/>
</dbReference>
<evidence type="ECO:0000256" key="2">
    <source>
        <dbReference type="ARBA" id="ARBA00022553"/>
    </source>
</evidence>
<evidence type="ECO:0000256" key="1">
    <source>
        <dbReference type="ARBA" id="ARBA00005476"/>
    </source>
</evidence>
<dbReference type="Gene3D" id="3.40.50.1000">
    <property type="entry name" value="HAD superfamily/HAD-like"/>
    <property type="match status" value="1"/>
</dbReference>
<dbReference type="InterPro" id="IPR057124">
    <property type="entry name" value="Ned1-like_M"/>
</dbReference>
<comment type="caution">
    <text evidence="5">The sequence shown here is derived from an EMBL/GenBank/DDBJ whole genome shotgun (WGS) entry which is preliminary data.</text>
</comment>
<dbReference type="Pfam" id="PF04571">
    <property type="entry name" value="Lipin_N"/>
    <property type="match status" value="1"/>
</dbReference>
<feature type="compositionally biased region" description="Polar residues" evidence="3">
    <location>
        <begin position="741"/>
        <end position="755"/>
    </location>
</feature>
<dbReference type="GO" id="GO:0008195">
    <property type="term" value="F:phosphatidate phosphatase activity"/>
    <property type="evidence" value="ECO:0007669"/>
    <property type="project" value="TreeGrafter"/>
</dbReference>
<proteinExistence type="inferred from homology"/>
<dbReference type="Proteomes" id="UP000031516">
    <property type="component" value="Unassembled WGS sequence"/>
</dbReference>
<keyword evidence="2" id="KW-0597">Phosphoprotein</keyword>
<dbReference type="InterPro" id="IPR023214">
    <property type="entry name" value="HAD_sf"/>
</dbReference>
<dbReference type="InterPro" id="IPR013209">
    <property type="entry name" value="LNS2"/>
</dbReference>
<dbReference type="GO" id="GO:0019432">
    <property type="term" value="P:triglyceride biosynthetic process"/>
    <property type="evidence" value="ECO:0007669"/>
    <property type="project" value="TreeGrafter"/>
</dbReference>
<protein>
    <submittedName>
        <fullName evidence="5">WGS project CCBQ000000000 data, contig 00102</fullName>
    </submittedName>
</protein>
<evidence type="ECO:0000313" key="5">
    <source>
        <dbReference type="EMBL" id="CDO93710.1"/>
    </source>
</evidence>
<dbReference type="PANTHER" id="PTHR12181">
    <property type="entry name" value="LIPIN"/>
    <property type="match status" value="1"/>
</dbReference>
<feature type="compositionally biased region" description="Polar residues" evidence="3">
    <location>
        <begin position="763"/>
        <end position="783"/>
    </location>
</feature>
<accession>A0A0A8L657</accession>
<evidence type="ECO:0000259" key="4">
    <source>
        <dbReference type="SMART" id="SM00775"/>
    </source>
</evidence>
<feature type="region of interest" description="Disordered" evidence="3">
    <location>
        <begin position="211"/>
        <end position="263"/>
    </location>
</feature>
<dbReference type="InterPro" id="IPR026058">
    <property type="entry name" value="LIPIN"/>
</dbReference>
<feature type="region of interest" description="Disordered" evidence="3">
    <location>
        <begin position="741"/>
        <end position="797"/>
    </location>
</feature>
<feature type="compositionally biased region" description="Polar residues" evidence="3">
    <location>
        <begin position="600"/>
        <end position="617"/>
    </location>
</feature>
<feature type="compositionally biased region" description="Acidic residues" evidence="3">
    <location>
        <begin position="784"/>
        <end position="797"/>
    </location>
</feature>
<dbReference type="InterPro" id="IPR031315">
    <property type="entry name" value="LNS2/PITP"/>
</dbReference>
<feature type="domain" description="LNS2/PITP" evidence="4">
    <location>
        <begin position="323"/>
        <end position="490"/>
    </location>
</feature>
<comment type="similarity">
    <text evidence="1">Belongs to the lipin family.</text>
</comment>
<dbReference type="SMART" id="SM00775">
    <property type="entry name" value="LNS2"/>
    <property type="match status" value="1"/>
</dbReference>
<feature type="compositionally biased region" description="Polar residues" evidence="3">
    <location>
        <begin position="678"/>
        <end position="697"/>
    </location>
</feature>
<dbReference type="EMBL" id="CCBQ010000027">
    <property type="protein sequence ID" value="CDO93710.1"/>
    <property type="molecule type" value="Genomic_DNA"/>
</dbReference>
<sequence length="797" mass="88773">MQYVGRAFDSVSKTWSSINPATLSGAIDIIVVEHPDGELACSPFHVRFGKFQILKPSQKKVEVIVNGQLTDIPMKLGDSGEAYFVFETLADWDNIPDELISSPVVSAASSPESKPTTKESLEEPDFLDINDSKIDRPTTPTPIQRINRKLTQKEIPSTVDNNGDLLLDIEGYKTNKNKVDDSNDLLRQLLHDELGEDVDLSEFVKEDEKGNIRIVNPSDPNWVTSPPNSPPMTSSDSLYSEQQSTTGYSSNEGTPSISTDNTKAGIRLTGNTTSHYIKTIRLTSKQLKCLDLSNGENDLTFSVDKGRAIVTAKLFYWKWDDPIVISDIDGTITKSDALGHLLTMVGKDWTHPGVAKLFTEISGNGYNIMYLTARTAGQSDSTRSYLRSIVQDGCMLPIGPVILSPDRTMAALRREVILKKPEVFKIACLKDMKALYFPESDKSNQDSDEMPTPFIAGFGNRITDALSYRTVGIPSSRIFTINPDGEVHMELLELAGYKSSYIHINELVDHFFPPVKKYPFGAEDARSISTVPCSPFASTIVHDEKSFYRANDDKYTDATYWREPIADVSELSDISDETDMETSPTRGTYIDFNNKTNTNGTDGFFTKNSKTKQSNSFSEEHNGTETLLTPRRRSDPDSIGQRMYLNLGSPLSSPVLKVRDIDYDNDDTDLRSQREDSITNTSTQQGNTSIRHSSKENSVLTFGRLSTHTPSNPEIQPVNVYNDGTGPVMDQLQLNANRKRNNSITPFSNSSNQESLADPDNAELQQQYSDPESSLTDVDSQNITDDEYEDEFDEDDF</sequence>
<feature type="compositionally biased region" description="Basic and acidic residues" evidence="3">
    <location>
        <begin position="666"/>
        <end position="677"/>
    </location>
</feature>
<dbReference type="InterPro" id="IPR036412">
    <property type="entry name" value="HAD-like_sf"/>
</dbReference>
<dbReference type="Pfam" id="PF08235">
    <property type="entry name" value="LNS2"/>
    <property type="match status" value="1"/>
</dbReference>
<gene>
    <name evidence="5" type="ORF">KLDO_g2001</name>
</gene>
<name>A0A0A8L657_9SACH</name>
<keyword evidence="6" id="KW-1185">Reference proteome</keyword>
<feature type="region of interest" description="Disordered" evidence="3">
    <location>
        <begin position="666"/>
        <end position="697"/>
    </location>
</feature>
<dbReference type="OrthoDB" id="4567at2759"/>
<evidence type="ECO:0000256" key="3">
    <source>
        <dbReference type="SAM" id="MobiDB-lite"/>
    </source>
</evidence>
<dbReference type="PANTHER" id="PTHR12181:SF12">
    <property type="entry name" value="PHOSPHATIDATE PHOSPHATASE"/>
    <property type="match status" value="1"/>
</dbReference>
<feature type="compositionally biased region" description="Polar residues" evidence="3">
    <location>
        <begin position="581"/>
        <end position="594"/>
    </location>
</feature>
<dbReference type="SUPFAM" id="SSF56784">
    <property type="entry name" value="HAD-like"/>
    <property type="match status" value="1"/>
</dbReference>
<dbReference type="Pfam" id="PF24565">
    <property type="entry name" value="Ned1_M"/>
    <property type="match status" value="1"/>
</dbReference>
<organism evidence="5 6">
    <name type="scientific">Kluyveromyces dobzhanskii CBS 2104</name>
    <dbReference type="NCBI Taxonomy" id="1427455"/>
    <lineage>
        <taxon>Eukaryota</taxon>
        <taxon>Fungi</taxon>
        <taxon>Dikarya</taxon>
        <taxon>Ascomycota</taxon>
        <taxon>Saccharomycotina</taxon>
        <taxon>Saccharomycetes</taxon>
        <taxon>Saccharomycetales</taxon>
        <taxon>Saccharomycetaceae</taxon>
        <taxon>Kluyveromyces</taxon>
    </lineage>
</organism>
<dbReference type="FunFam" id="3.40.50.1000:FF:000063">
    <property type="entry name" value="Nuclear elongation and deformation protein"/>
    <property type="match status" value="1"/>
</dbReference>
<dbReference type="GO" id="GO:0009062">
    <property type="term" value="P:fatty acid catabolic process"/>
    <property type="evidence" value="ECO:0007669"/>
    <property type="project" value="TreeGrafter"/>
</dbReference>